<evidence type="ECO:0000313" key="4">
    <source>
        <dbReference type="Proteomes" id="UP000655366"/>
    </source>
</evidence>
<accession>A0A931G5F5</accession>
<dbReference type="InterPro" id="IPR029044">
    <property type="entry name" value="Nucleotide-diphossugar_trans"/>
</dbReference>
<organism evidence="3 4">
    <name type="scientific">Arthrobacter terrae</name>
    <dbReference type="NCBI Taxonomy" id="2935737"/>
    <lineage>
        <taxon>Bacteria</taxon>
        <taxon>Bacillati</taxon>
        <taxon>Actinomycetota</taxon>
        <taxon>Actinomycetes</taxon>
        <taxon>Micrococcales</taxon>
        <taxon>Micrococcaceae</taxon>
        <taxon>Arthrobacter</taxon>
    </lineage>
</organism>
<feature type="domain" description="Glycosyltransferase 2-like" evidence="2">
    <location>
        <begin position="23"/>
        <end position="144"/>
    </location>
</feature>
<evidence type="ECO:0000313" key="3">
    <source>
        <dbReference type="EMBL" id="MBG0739888.1"/>
    </source>
</evidence>
<dbReference type="PANTHER" id="PTHR22916:SF3">
    <property type="entry name" value="UDP-GLCNAC:BETAGAL BETA-1,3-N-ACETYLGLUCOSAMINYLTRANSFERASE-LIKE PROTEIN 1"/>
    <property type="match status" value="1"/>
</dbReference>
<gene>
    <name evidence="3" type="ORF">IV500_10870</name>
</gene>
<dbReference type="EMBL" id="JADNYM010000012">
    <property type="protein sequence ID" value="MBG0739888.1"/>
    <property type="molecule type" value="Genomic_DNA"/>
</dbReference>
<dbReference type="Proteomes" id="UP000655366">
    <property type="component" value="Unassembled WGS sequence"/>
</dbReference>
<dbReference type="AlphaFoldDB" id="A0A931G5F5"/>
<evidence type="ECO:0000256" key="1">
    <source>
        <dbReference type="SAM" id="MobiDB-lite"/>
    </source>
</evidence>
<dbReference type="Gene3D" id="3.90.550.10">
    <property type="entry name" value="Spore Coat Polysaccharide Biosynthesis Protein SpsA, Chain A"/>
    <property type="match status" value="1"/>
</dbReference>
<protein>
    <submittedName>
        <fullName evidence="3">Glycosyltransferase family 2 protein</fullName>
    </submittedName>
</protein>
<proteinExistence type="predicted"/>
<feature type="region of interest" description="Disordered" evidence="1">
    <location>
        <begin position="336"/>
        <end position="360"/>
    </location>
</feature>
<dbReference type="Pfam" id="PF00535">
    <property type="entry name" value="Glycos_transf_2"/>
    <property type="match status" value="1"/>
</dbReference>
<dbReference type="InterPro" id="IPR001173">
    <property type="entry name" value="Glyco_trans_2-like"/>
</dbReference>
<sequence>MTEMPAENEPRAMNAVPAATVAIIMRTKNRSLLLDRGIRDVLNQTYTDWTLLIINDGGPSRPVDSIVAKHAGEAQARIQVLHNSSSMGMEAASNLGIRATESTYIAIHDDDDQWRPDFLQSTVDCLIASGGQGVMVRTDIVYERIIGDRIEVVGRERFAADITEITLFDLLRHNRGVPISFLYRRSVHDQIGFYDESLPAVGDWEFHLRFASRFSIGFIDGEARAYWNQRREATGDMGNSFTARSDDHRKYDLLVREQYLKAYVETHGVGALLYLTKLQDRQSHEFQLRADHIERKLQELLDAVSGQSARLDRFETGRVGAGQRGVVRRQFNRFRERITKRGQNAPRTETGNHAHADPRR</sequence>
<dbReference type="CDD" id="cd00761">
    <property type="entry name" value="Glyco_tranf_GTA_type"/>
    <property type="match status" value="1"/>
</dbReference>
<comment type="caution">
    <text evidence="3">The sequence shown here is derived from an EMBL/GenBank/DDBJ whole genome shotgun (WGS) entry which is preliminary data.</text>
</comment>
<dbReference type="GO" id="GO:0016758">
    <property type="term" value="F:hexosyltransferase activity"/>
    <property type="evidence" value="ECO:0007669"/>
    <property type="project" value="UniProtKB-ARBA"/>
</dbReference>
<evidence type="ECO:0000259" key="2">
    <source>
        <dbReference type="Pfam" id="PF00535"/>
    </source>
</evidence>
<keyword evidence="4" id="KW-1185">Reference proteome</keyword>
<dbReference type="SUPFAM" id="SSF53448">
    <property type="entry name" value="Nucleotide-diphospho-sugar transferases"/>
    <property type="match status" value="1"/>
</dbReference>
<feature type="compositionally biased region" description="Basic and acidic residues" evidence="1">
    <location>
        <begin position="350"/>
        <end position="360"/>
    </location>
</feature>
<dbReference type="PANTHER" id="PTHR22916">
    <property type="entry name" value="GLYCOSYLTRANSFERASE"/>
    <property type="match status" value="1"/>
</dbReference>
<reference evidence="3 4" key="1">
    <citation type="submission" date="2020-11" db="EMBL/GenBank/DDBJ databases">
        <title>Arthrobacter antarcticus sp. nov., isolated from Antarctic Soil.</title>
        <authorList>
            <person name="Li J."/>
        </authorList>
    </citation>
    <scope>NUCLEOTIDE SEQUENCE [LARGE SCALE GENOMIC DNA]</scope>
    <source>
        <strain evidence="3 4">Z1-20</strain>
    </source>
</reference>
<name>A0A931G5F5_9MICC</name>